<evidence type="ECO:0000256" key="1">
    <source>
        <dbReference type="SAM" id="SignalP"/>
    </source>
</evidence>
<evidence type="ECO:0000313" key="3">
    <source>
        <dbReference type="Proteomes" id="UP000325780"/>
    </source>
</evidence>
<accession>A0A5N6TWV3</accession>
<evidence type="ECO:0000313" key="2">
    <source>
        <dbReference type="EMBL" id="KAE8150865.1"/>
    </source>
</evidence>
<gene>
    <name evidence="2" type="ORF">BDV25DRAFT_153572</name>
</gene>
<name>A0A5N6TWV3_ASPAV</name>
<feature type="signal peptide" evidence="1">
    <location>
        <begin position="1"/>
        <end position="20"/>
    </location>
</feature>
<dbReference type="AlphaFoldDB" id="A0A5N6TWV3"/>
<feature type="chain" id="PRO_5024966122" evidence="1">
    <location>
        <begin position="21"/>
        <end position="75"/>
    </location>
</feature>
<reference evidence="2 3" key="1">
    <citation type="submission" date="2019-04" db="EMBL/GenBank/DDBJ databases">
        <title>Friends and foes A comparative genomics study of 23 Aspergillus species from section Flavi.</title>
        <authorList>
            <consortium name="DOE Joint Genome Institute"/>
            <person name="Kjaerbolling I."/>
            <person name="Vesth T."/>
            <person name="Frisvad J.C."/>
            <person name="Nybo J.L."/>
            <person name="Theobald S."/>
            <person name="Kildgaard S."/>
            <person name="Isbrandt T."/>
            <person name="Kuo A."/>
            <person name="Sato A."/>
            <person name="Lyhne E.K."/>
            <person name="Kogle M.E."/>
            <person name="Wiebenga A."/>
            <person name="Kun R.S."/>
            <person name="Lubbers R.J."/>
            <person name="Makela M.R."/>
            <person name="Barry K."/>
            <person name="Chovatia M."/>
            <person name="Clum A."/>
            <person name="Daum C."/>
            <person name="Haridas S."/>
            <person name="He G."/>
            <person name="LaButti K."/>
            <person name="Lipzen A."/>
            <person name="Mondo S."/>
            <person name="Riley R."/>
            <person name="Salamov A."/>
            <person name="Simmons B.A."/>
            <person name="Magnuson J.K."/>
            <person name="Henrissat B."/>
            <person name="Mortensen U.H."/>
            <person name="Larsen T.O."/>
            <person name="Devries R.P."/>
            <person name="Grigoriev I.V."/>
            <person name="Machida M."/>
            <person name="Baker S.E."/>
            <person name="Andersen M.R."/>
        </authorList>
    </citation>
    <scope>NUCLEOTIDE SEQUENCE [LARGE SCALE GENOMIC DNA]</scope>
    <source>
        <strain evidence="2 3">IBT 18842</strain>
    </source>
</reference>
<proteinExistence type="predicted"/>
<protein>
    <submittedName>
        <fullName evidence="2">Uncharacterized protein</fullName>
    </submittedName>
</protein>
<organism evidence="2 3">
    <name type="scientific">Aspergillus avenaceus</name>
    <dbReference type="NCBI Taxonomy" id="36643"/>
    <lineage>
        <taxon>Eukaryota</taxon>
        <taxon>Fungi</taxon>
        <taxon>Dikarya</taxon>
        <taxon>Ascomycota</taxon>
        <taxon>Pezizomycotina</taxon>
        <taxon>Eurotiomycetes</taxon>
        <taxon>Eurotiomycetidae</taxon>
        <taxon>Eurotiales</taxon>
        <taxon>Aspergillaceae</taxon>
        <taxon>Aspergillus</taxon>
        <taxon>Aspergillus subgen. Circumdati</taxon>
    </lineage>
</organism>
<dbReference type="EMBL" id="ML742083">
    <property type="protein sequence ID" value="KAE8150865.1"/>
    <property type="molecule type" value="Genomic_DNA"/>
</dbReference>
<keyword evidence="3" id="KW-1185">Reference proteome</keyword>
<sequence>MKPATILAVITSLCLSGAVAEPLWYSEVHDMDVCWRACFHDKPHCPSGWHPKKFGSCWTCCRRSSDEVFETSEWY</sequence>
<dbReference type="OrthoDB" id="4391493at2759"/>
<dbReference type="Proteomes" id="UP000325780">
    <property type="component" value="Unassembled WGS sequence"/>
</dbReference>
<keyword evidence="1" id="KW-0732">Signal</keyword>